<keyword evidence="9 12" id="KW-0862">Zinc</keyword>
<dbReference type="PANTHER" id="PTHR33694:SF1">
    <property type="entry name" value="UDP-3-O-ACYL-N-ACETYLGLUCOSAMINE DEACETYLASE 1, MITOCHONDRIAL-RELATED"/>
    <property type="match status" value="1"/>
</dbReference>
<dbReference type="HAMAP" id="MF_00388">
    <property type="entry name" value="LpxC"/>
    <property type="match status" value="1"/>
</dbReference>
<dbReference type="EMBL" id="VICH01000004">
    <property type="protein sequence ID" value="TQV68975.1"/>
    <property type="molecule type" value="Genomic_DNA"/>
</dbReference>
<keyword evidence="7 12" id="KW-0479">Metal-binding</keyword>
<dbReference type="OrthoDB" id="9802746at2"/>
<evidence type="ECO:0000256" key="1">
    <source>
        <dbReference type="ARBA" id="ARBA00001947"/>
    </source>
</evidence>
<accession>A0A545SVI2</accession>
<evidence type="ECO:0000256" key="12">
    <source>
        <dbReference type="HAMAP-Rule" id="MF_00388"/>
    </source>
</evidence>
<comment type="caution">
    <text evidence="13">The sequence shown here is derived from an EMBL/GenBank/DDBJ whole genome shotgun (WGS) entry which is preliminary data.</text>
</comment>
<keyword evidence="6 12" id="KW-0441">Lipid A biosynthesis</keyword>
<keyword evidence="8 12" id="KW-0378">Hydrolase</keyword>
<dbReference type="UniPathway" id="UPA00359">
    <property type="reaction ID" value="UER00478"/>
</dbReference>
<dbReference type="AlphaFoldDB" id="A0A545SVI2"/>
<gene>
    <name evidence="12" type="primary">lpxC</name>
    <name evidence="13" type="ORF">FIL88_05210</name>
</gene>
<comment type="catalytic activity">
    <reaction evidence="11 12">
        <text>a UDP-3-O-[(3R)-3-hydroxyacyl]-N-acetyl-alpha-D-glucosamine + H2O = a UDP-3-O-[(3R)-3-hydroxyacyl]-alpha-D-glucosamine + acetate</text>
        <dbReference type="Rhea" id="RHEA:67816"/>
        <dbReference type="ChEBI" id="CHEBI:15377"/>
        <dbReference type="ChEBI" id="CHEBI:30089"/>
        <dbReference type="ChEBI" id="CHEBI:137740"/>
        <dbReference type="ChEBI" id="CHEBI:173225"/>
        <dbReference type="EC" id="3.5.1.108"/>
    </reaction>
</comment>
<dbReference type="SUPFAM" id="SSF54211">
    <property type="entry name" value="Ribosomal protein S5 domain 2-like"/>
    <property type="match status" value="2"/>
</dbReference>
<dbReference type="InterPro" id="IPR004463">
    <property type="entry name" value="UDP-acyl_GlcNac_deAcase"/>
</dbReference>
<evidence type="ECO:0000256" key="3">
    <source>
        <dbReference type="ARBA" id="ARBA00005002"/>
    </source>
</evidence>
<evidence type="ECO:0000313" key="14">
    <source>
        <dbReference type="Proteomes" id="UP000315816"/>
    </source>
</evidence>
<evidence type="ECO:0000256" key="6">
    <source>
        <dbReference type="ARBA" id="ARBA00022556"/>
    </source>
</evidence>
<comment type="cofactor">
    <cofactor evidence="1 12">
        <name>Zn(2+)</name>
        <dbReference type="ChEBI" id="CHEBI:29105"/>
    </cofactor>
</comment>
<dbReference type="EC" id="3.5.1.108" evidence="4 12"/>
<evidence type="ECO:0000256" key="11">
    <source>
        <dbReference type="ARBA" id="ARBA00024535"/>
    </source>
</evidence>
<protein>
    <recommendedName>
        <fullName evidence="4 12">UDP-3-O-acyl-N-acetylglucosamine deacetylase</fullName>
        <shortName evidence="12">UDP-3-O-acyl-GlcNAc deacetylase</shortName>
        <ecNumber evidence="4 12">3.5.1.108</ecNumber>
    </recommendedName>
    <alternativeName>
        <fullName evidence="12">UDP-3-O-[R-3-hydroxymyristoyl]-N-acetylglucosamine deacetylase</fullName>
    </alternativeName>
</protein>
<comment type="similarity">
    <text evidence="12">Belongs to the LpxC family.</text>
</comment>
<dbReference type="InterPro" id="IPR011334">
    <property type="entry name" value="UDP-acyl_GlcNac_deAcase_C"/>
</dbReference>
<dbReference type="PANTHER" id="PTHR33694">
    <property type="entry name" value="UDP-3-O-ACYL-N-ACETYLGLUCOSAMINE DEACETYLASE 1, MITOCHONDRIAL-RELATED"/>
    <property type="match status" value="1"/>
</dbReference>
<comment type="function">
    <text evidence="2 12">Catalyzes the hydrolysis of UDP-3-O-myristoyl-N-acetylglucosamine to form UDP-3-O-myristoylglucosamine and acetate, the committed step in lipid A biosynthesis.</text>
</comment>
<keyword evidence="14" id="KW-1185">Reference proteome</keyword>
<dbReference type="Proteomes" id="UP000315816">
    <property type="component" value="Unassembled WGS sequence"/>
</dbReference>
<organism evidence="13 14">
    <name type="scientific">Aliiroseovarius halocynthiae</name>
    <dbReference type="NCBI Taxonomy" id="985055"/>
    <lineage>
        <taxon>Bacteria</taxon>
        <taxon>Pseudomonadati</taxon>
        <taxon>Pseudomonadota</taxon>
        <taxon>Alphaproteobacteria</taxon>
        <taxon>Rhodobacterales</taxon>
        <taxon>Paracoccaceae</taxon>
        <taxon>Aliiroseovarius</taxon>
    </lineage>
</organism>
<dbReference type="Gene3D" id="3.30.1700.10">
    <property type="entry name" value="lpxc deacetylase, domain 2"/>
    <property type="match status" value="1"/>
</dbReference>
<keyword evidence="10 12" id="KW-0443">Lipid metabolism</keyword>
<feature type="binding site" evidence="12">
    <location>
        <position position="239"/>
    </location>
    <ligand>
        <name>Zn(2+)</name>
        <dbReference type="ChEBI" id="CHEBI:29105"/>
    </ligand>
</feature>
<dbReference type="InterPro" id="IPR020568">
    <property type="entry name" value="Ribosomal_Su5_D2-typ_SF"/>
</dbReference>
<evidence type="ECO:0000256" key="8">
    <source>
        <dbReference type="ARBA" id="ARBA00022801"/>
    </source>
</evidence>
<keyword evidence="5 12" id="KW-0444">Lipid biosynthesis</keyword>
<evidence type="ECO:0000256" key="9">
    <source>
        <dbReference type="ARBA" id="ARBA00022833"/>
    </source>
</evidence>
<dbReference type="Pfam" id="PF03331">
    <property type="entry name" value="LpxC"/>
    <property type="match status" value="1"/>
</dbReference>
<sequence>MQTTVASTVSFNGTGLHSGRPVRMKVQSASAEYGIWFKRVDVEDRDNLIAVHWASGVPSPLCTVIRNDAGVEVRTIEHIMAALAGCGIHNALIEIDGPEVPIMDGSSARFVEGLIKAGQRRLAAPVRVIEVLEPVEFRDGDAWARLEPADGFYIDFHISFPDAAIGTQEMSLDMSNGNFVRELSDCRTFCRQADVDAMHKAGLALGGTYENAVVVDGDQVLSPGGLRRMDEAVRHKMLDALGDLALAGAPLRARYSGHRAGHAMTNKLLRALFDTPGAWRLAECSDQDAGKLPGVGVCTSDFPMTA</sequence>
<dbReference type="Gene3D" id="3.30.230.20">
    <property type="entry name" value="lpxc deacetylase, domain 1"/>
    <property type="match status" value="1"/>
</dbReference>
<dbReference type="GO" id="GO:0046872">
    <property type="term" value="F:metal ion binding"/>
    <property type="evidence" value="ECO:0007669"/>
    <property type="project" value="UniProtKB-KW"/>
</dbReference>
<reference evidence="13 14" key="1">
    <citation type="submission" date="2019-06" db="EMBL/GenBank/DDBJ databases">
        <title>A novel species of marine bacteria.</title>
        <authorList>
            <person name="Wang Y."/>
        </authorList>
    </citation>
    <scope>NUCLEOTIDE SEQUENCE [LARGE SCALE GENOMIC DNA]</scope>
    <source>
        <strain evidence="13 14">MA1-10</strain>
    </source>
</reference>
<dbReference type="GO" id="GO:0103117">
    <property type="term" value="F:UDP-3-O-acyl-N-acetylglucosamine deacetylase activity"/>
    <property type="evidence" value="ECO:0007669"/>
    <property type="project" value="UniProtKB-UniRule"/>
</dbReference>
<dbReference type="GO" id="GO:0016020">
    <property type="term" value="C:membrane"/>
    <property type="evidence" value="ECO:0007669"/>
    <property type="project" value="GOC"/>
</dbReference>
<feature type="binding site" evidence="12">
    <location>
        <position position="78"/>
    </location>
    <ligand>
        <name>Zn(2+)</name>
        <dbReference type="ChEBI" id="CHEBI:29105"/>
    </ligand>
</feature>
<dbReference type="InterPro" id="IPR015870">
    <property type="entry name" value="UDP-acyl_N-AcGlcN_deAcase_N"/>
</dbReference>
<proteinExistence type="inferred from homology"/>
<feature type="binding site" evidence="12">
    <location>
        <position position="235"/>
    </location>
    <ligand>
        <name>Zn(2+)</name>
        <dbReference type="ChEBI" id="CHEBI:29105"/>
    </ligand>
</feature>
<dbReference type="NCBIfam" id="TIGR00325">
    <property type="entry name" value="lpxC"/>
    <property type="match status" value="1"/>
</dbReference>
<evidence type="ECO:0000256" key="4">
    <source>
        <dbReference type="ARBA" id="ARBA00012745"/>
    </source>
</evidence>
<evidence type="ECO:0000256" key="7">
    <source>
        <dbReference type="ARBA" id="ARBA00022723"/>
    </source>
</evidence>
<evidence type="ECO:0000313" key="13">
    <source>
        <dbReference type="EMBL" id="TQV68975.1"/>
    </source>
</evidence>
<dbReference type="RefSeq" id="WP_142852727.1">
    <property type="nucleotide sequence ID" value="NZ_FXWW01000001.1"/>
</dbReference>
<feature type="active site" description="Proton donor" evidence="12">
    <location>
        <position position="262"/>
    </location>
</feature>
<name>A0A545SVI2_9RHOB</name>
<dbReference type="GO" id="GO:0009245">
    <property type="term" value="P:lipid A biosynthetic process"/>
    <property type="evidence" value="ECO:0007669"/>
    <property type="project" value="UniProtKB-UniRule"/>
</dbReference>
<evidence type="ECO:0000256" key="10">
    <source>
        <dbReference type="ARBA" id="ARBA00023098"/>
    </source>
</evidence>
<evidence type="ECO:0000256" key="5">
    <source>
        <dbReference type="ARBA" id="ARBA00022516"/>
    </source>
</evidence>
<evidence type="ECO:0000256" key="2">
    <source>
        <dbReference type="ARBA" id="ARBA00002923"/>
    </source>
</evidence>
<comment type="pathway">
    <text evidence="3 12">Glycolipid biosynthesis; lipid IV(A) biosynthesis; lipid IV(A) from (3R)-3-hydroxytetradecanoyl-[acyl-carrier-protein] and UDP-N-acetyl-alpha-D-glucosamine: step 2/6.</text>
</comment>